<dbReference type="Gene3D" id="3.90.190.10">
    <property type="entry name" value="Protein tyrosine phosphatase superfamily"/>
    <property type="match status" value="1"/>
</dbReference>
<reference evidence="2 3" key="1">
    <citation type="submission" date="2019-08" db="EMBL/GenBank/DDBJ databases">
        <authorList>
            <person name="Ye J."/>
        </authorList>
    </citation>
    <scope>NUCLEOTIDE SEQUENCE [LARGE SCALE GENOMIC DNA]</scope>
    <source>
        <strain evidence="2 3">TK008</strain>
    </source>
</reference>
<name>A0A5C6RNV6_9RHOB</name>
<dbReference type="InterPro" id="IPR029021">
    <property type="entry name" value="Prot-tyrosine_phosphatase-like"/>
</dbReference>
<gene>
    <name evidence="2" type="ORF">FQV27_18715</name>
</gene>
<dbReference type="Pfam" id="PF04273">
    <property type="entry name" value="BLH_phosphatase"/>
    <property type="match status" value="1"/>
</dbReference>
<dbReference type="GO" id="GO:0016787">
    <property type="term" value="F:hydrolase activity"/>
    <property type="evidence" value="ECO:0007669"/>
    <property type="project" value="InterPro"/>
</dbReference>
<proteinExistence type="predicted"/>
<protein>
    <recommendedName>
        <fullName evidence="1">Beta-lactamase hydrolase-like protein phosphatase-like domain-containing protein</fullName>
    </recommendedName>
</protein>
<accession>A0A5C6RNV6</accession>
<feature type="non-terminal residue" evidence="2">
    <location>
        <position position="52"/>
    </location>
</feature>
<dbReference type="RefSeq" id="WP_147101620.1">
    <property type="nucleotide sequence ID" value="NZ_JBHUFH010000016.1"/>
</dbReference>
<organism evidence="2 3">
    <name type="scientific">Paracoccus aurantiacus</name>
    <dbReference type="NCBI Taxonomy" id="2599412"/>
    <lineage>
        <taxon>Bacteria</taxon>
        <taxon>Pseudomonadati</taxon>
        <taxon>Pseudomonadota</taxon>
        <taxon>Alphaproteobacteria</taxon>
        <taxon>Rhodobacterales</taxon>
        <taxon>Paracoccaceae</taxon>
        <taxon>Paracoccus</taxon>
    </lineage>
</organism>
<feature type="domain" description="Beta-lactamase hydrolase-like protein phosphatase-like" evidence="1">
    <location>
        <begin position="3"/>
        <end position="50"/>
    </location>
</feature>
<dbReference type="AlphaFoldDB" id="A0A5C6RNV6"/>
<evidence type="ECO:0000259" key="1">
    <source>
        <dbReference type="Pfam" id="PF04273"/>
    </source>
</evidence>
<dbReference type="EMBL" id="VOPL01000028">
    <property type="protein sequence ID" value="TXB63330.1"/>
    <property type="molecule type" value="Genomic_DNA"/>
</dbReference>
<comment type="caution">
    <text evidence="2">The sequence shown here is derived from an EMBL/GenBank/DDBJ whole genome shotgun (WGS) entry which is preliminary data.</text>
</comment>
<evidence type="ECO:0000313" key="2">
    <source>
        <dbReference type="EMBL" id="TXB63330.1"/>
    </source>
</evidence>
<sequence length="52" mass="5535">MELKKISPKATVSPQIAAMDMAAIKAAGYRAIICNRPDGEGADQPSFEEIEA</sequence>
<evidence type="ECO:0000313" key="3">
    <source>
        <dbReference type="Proteomes" id="UP000321562"/>
    </source>
</evidence>
<dbReference type="Proteomes" id="UP000321562">
    <property type="component" value="Unassembled WGS sequence"/>
</dbReference>
<dbReference type="InterPro" id="IPR005939">
    <property type="entry name" value="BLH_phosphatase-like"/>
</dbReference>
<keyword evidence="3" id="KW-1185">Reference proteome</keyword>